<organism evidence="2 3">
    <name type="scientific">Petrolisthes cinctipes</name>
    <name type="common">Flat porcelain crab</name>
    <dbReference type="NCBI Taxonomy" id="88211"/>
    <lineage>
        <taxon>Eukaryota</taxon>
        <taxon>Metazoa</taxon>
        <taxon>Ecdysozoa</taxon>
        <taxon>Arthropoda</taxon>
        <taxon>Crustacea</taxon>
        <taxon>Multicrustacea</taxon>
        <taxon>Malacostraca</taxon>
        <taxon>Eumalacostraca</taxon>
        <taxon>Eucarida</taxon>
        <taxon>Decapoda</taxon>
        <taxon>Pleocyemata</taxon>
        <taxon>Anomura</taxon>
        <taxon>Galatheoidea</taxon>
        <taxon>Porcellanidae</taxon>
        <taxon>Petrolisthes</taxon>
    </lineage>
</organism>
<gene>
    <name evidence="2" type="ORF">Pcinc_038184</name>
</gene>
<protein>
    <recommendedName>
        <fullName evidence="4">Secreted protein</fullName>
    </recommendedName>
</protein>
<keyword evidence="3" id="KW-1185">Reference proteome</keyword>
<dbReference type="AlphaFoldDB" id="A0AAE1BV08"/>
<sequence length="90" mass="9555">MPGSAPPLLLLVTAALLPLIGVAGGCVPEQLVQGCRLEEGACVCGLGCNTTFRYATRDQCQAALKVSAHAHHTLLTYFYHYAHAPNTLFT</sequence>
<accession>A0AAE1BV08</accession>
<name>A0AAE1BV08_PETCI</name>
<reference evidence="2" key="1">
    <citation type="submission" date="2023-10" db="EMBL/GenBank/DDBJ databases">
        <title>Genome assemblies of two species of porcelain crab, Petrolisthes cinctipes and Petrolisthes manimaculis (Anomura: Porcellanidae).</title>
        <authorList>
            <person name="Angst P."/>
        </authorList>
    </citation>
    <scope>NUCLEOTIDE SEQUENCE</scope>
    <source>
        <strain evidence="2">PB745_01</strain>
        <tissue evidence="2">Gill</tissue>
    </source>
</reference>
<comment type="caution">
    <text evidence="2">The sequence shown here is derived from an EMBL/GenBank/DDBJ whole genome shotgun (WGS) entry which is preliminary data.</text>
</comment>
<evidence type="ECO:0000313" key="3">
    <source>
        <dbReference type="Proteomes" id="UP001286313"/>
    </source>
</evidence>
<dbReference type="EMBL" id="JAWQEG010006226">
    <property type="protein sequence ID" value="KAK3855415.1"/>
    <property type="molecule type" value="Genomic_DNA"/>
</dbReference>
<keyword evidence="1" id="KW-0732">Signal</keyword>
<feature type="chain" id="PRO_5042167661" description="Secreted protein" evidence="1">
    <location>
        <begin position="25"/>
        <end position="90"/>
    </location>
</feature>
<evidence type="ECO:0000313" key="2">
    <source>
        <dbReference type="EMBL" id="KAK3855415.1"/>
    </source>
</evidence>
<evidence type="ECO:0000256" key="1">
    <source>
        <dbReference type="SAM" id="SignalP"/>
    </source>
</evidence>
<dbReference type="Proteomes" id="UP001286313">
    <property type="component" value="Unassembled WGS sequence"/>
</dbReference>
<feature type="signal peptide" evidence="1">
    <location>
        <begin position="1"/>
        <end position="24"/>
    </location>
</feature>
<proteinExistence type="predicted"/>
<evidence type="ECO:0008006" key="4">
    <source>
        <dbReference type="Google" id="ProtNLM"/>
    </source>
</evidence>